<evidence type="ECO:0000256" key="4">
    <source>
        <dbReference type="ARBA" id="ARBA00023002"/>
    </source>
</evidence>
<dbReference type="GO" id="GO:0004497">
    <property type="term" value="F:monooxygenase activity"/>
    <property type="evidence" value="ECO:0007669"/>
    <property type="project" value="InterPro"/>
</dbReference>
<evidence type="ECO:0000256" key="2">
    <source>
        <dbReference type="ARBA" id="ARBA00010617"/>
    </source>
</evidence>
<keyword evidence="7" id="KW-0732">Signal</keyword>
<evidence type="ECO:0000256" key="3">
    <source>
        <dbReference type="ARBA" id="ARBA00022723"/>
    </source>
</evidence>
<keyword evidence="4" id="KW-0560">Oxidoreductase</keyword>
<dbReference type="CDD" id="cd11060">
    <property type="entry name" value="CYP57A1-like"/>
    <property type="match status" value="2"/>
</dbReference>
<dbReference type="InterPro" id="IPR001128">
    <property type="entry name" value="Cyt_P450"/>
</dbReference>
<proteinExistence type="inferred from homology"/>
<dbReference type="PANTHER" id="PTHR24305:SF232">
    <property type="entry name" value="P450, PUTATIVE (EUROFUNG)-RELATED"/>
    <property type="match status" value="1"/>
</dbReference>
<comment type="similarity">
    <text evidence="2">Belongs to the cytochrome P450 family.</text>
</comment>
<evidence type="ECO:0000256" key="1">
    <source>
        <dbReference type="ARBA" id="ARBA00001971"/>
    </source>
</evidence>
<feature type="binding site" description="axial binding residue" evidence="6">
    <location>
        <position position="439"/>
    </location>
    <ligand>
        <name>heme</name>
        <dbReference type="ChEBI" id="CHEBI:30413"/>
    </ligand>
    <ligandPart>
        <name>Fe</name>
        <dbReference type="ChEBI" id="CHEBI:18248"/>
    </ligandPart>
</feature>
<evidence type="ECO:0000256" key="7">
    <source>
        <dbReference type="SAM" id="SignalP"/>
    </source>
</evidence>
<evidence type="ECO:0008006" key="10">
    <source>
        <dbReference type="Google" id="ProtNLM"/>
    </source>
</evidence>
<dbReference type="OrthoDB" id="3934656at2759"/>
<dbReference type="InterPro" id="IPR002403">
    <property type="entry name" value="Cyt_P450_E_grp-IV"/>
</dbReference>
<dbReference type="PROSITE" id="PS00086">
    <property type="entry name" value="CYTOCHROME_P450"/>
    <property type="match status" value="2"/>
</dbReference>
<keyword evidence="3 6" id="KW-0479">Metal-binding</keyword>
<dbReference type="GO" id="GO:0016705">
    <property type="term" value="F:oxidoreductase activity, acting on paired donors, with incorporation or reduction of molecular oxygen"/>
    <property type="evidence" value="ECO:0007669"/>
    <property type="project" value="InterPro"/>
</dbReference>
<feature type="chain" id="PRO_5028922318" description="Cytochrome P450" evidence="7">
    <location>
        <begin position="17"/>
        <end position="1024"/>
    </location>
</feature>
<keyword evidence="9" id="KW-1185">Reference proteome</keyword>
<sequence>MDASLILSALCAICLAVQFLRTRYHGGLNVIPGPFSASFCNLWKILAVYNEDMPRRNISAHQKYGPVVRIGPKHVSFSSPEALHIIHGSRQAYPKSDFYKPTAAPFEGSPLLNLFAVRDVNYHSSLKKAIGGLYTKAAVLDLESKIDTCVEMFTNQLRNRTRGDSPTNVDMSLWVHLFSFDCLGELNVSKTFGFLDTGRDFNGMIEGSDKVLIKTGLFGQAPFLQVMRRLMETRWGAKKLNPVLQYTITAIRQRLEKPTQTRDMLNSFIELRQAQPDKLSIRDITGSIYINLMAGHDVLAVTLRAILYYVSRSPRVEDKLRAEFATIVTKYRPTDAIPYTETVKLPYLGAVINESLRIHGNLGLINERVTPPEGARIDGYHMPGGTIVGVNPWVIHRNTEIFGEDVETFRPERWLDGPEDSIQEMKRNLFSFGAGPRMCIGKNIAMMQIHKFITEFYRHFTAELAAPEKDWHVIGNWVTKQTEMDMLVTQSKLGSFEQGYSLGAFKETQETTNLNLSTMFESIQQPLFPVGRSIIVDYIATALTLFLVYLIHTRYSHGLNKIPGPFLASITSLWKWDIVRREQMPFVNTQLHEKHGPLVRIGPNHISASSAESIQVVHRSKSGFTKSGIYGILQPRFEGTDLHNVFSTQDAEYHAALKRTMGSLYTITAVAGLEFHLDDCTKLFISKMNEIIGTKASAPVDLAAWLQYYAFDSLGAVNFSQMLGFMESGTDVDGICHLDHDQMMYFAVWGQITTIERAWAKVKALATGTRKENPLFNFALDLVQKREANPIESTDMLNLFLALHKSVPEKFTIRDVIAAAYINVVTAHDVVAITLRAVVYYLAKNPATQKKLQQEIDDAETAGKLSHPAKYTEITPLRYVLAVTNEALRIHPSTGLILERRCPKGGVTLHGQYIPEGTIIGVNCWVVNRDKGIFGQDAHEFRPERWIDSDPKDVTRMRTNMFTFGAGARNCIGKNLAMMQLTKIVVELYRNFDIGLANPDKDWTVSGGWLTRQSEMDMVLKKRK</sequence>
<evidence type="ECO:0000313" key="9">
    <source>
        <dbReference type="Proteomes" id="UP000509510"/>
    </source>
</evidence>
<dbReference type="InterPro" id="IPR036396">
    <property type="entry name" value="Cyt_P450_sf"/>
</dbReference>
<comment type="cofactor">
    <cofactor evidence="1 6">
        <name>heme</name>
        <dbReference type="ChEBI" id="CHEBI:30413"/>
    </cofactor>
</comment>
<dbReference type="GO" id="GO:0020037">
    <property type="term" value="F:heme binding"/>
    <property type="evidence" value="ECO:0007669"/>
    <property type="project" value="InterPro"/>
</dbReference>
<keyword evidence="5 6" id="KW-0408">Iron</keyword>
<evidence type="ECO:0000313" key="8">
    <source>
        <dbReference type="EMBL" id="QKX55463.1"/>
    </source>
</evidence>
<reference evidence="9" key="1">
    <citation type="submission" date="2020-06" db="EMBL/GenBank/DDBJ databases">
        <title>A chromosome-scale genome assembly of Talaromyces rugulosus W13939.</title>
        <authorList>
            <person name="Wang B."/>
            <person name="Guo L."/>
            <person name="Ye K."/>
            <person name="Wang L."/>
        </authorList>
    </citation>
    <scope>NUCLEOTIDE SEQUENCE [LARGE SCALE GENOMIC DNA]</scope>
    <source>
        <strain evidence="9">W13939</strain>
    </source>
</reference>
<dbReference type="RefSeq" id="XP_035341642.1">
    <property type="nucleotide sequence ID" value="XM_035485749.1"/>
</dbReference>
<protein>
    <recommendedName>
        <fullName evidence="10">Cytochrome P450</fullName>
    </recommendedName>
</protein>
<dbReference type="EMBL" id="CP055899">
    <property type="protein sequence ID" value="QKX55463.1"/>
    <property type="molecule type" value="Genomic_DNA"/>
</dbReference>
<gene>
    <name evidence="8" type="ORF">TRUGW13939_02556</name>
</gene>
<organism evidence="8 9">
    <name type="scientific">Talaromyces rugulosus</name>
    <name type="common">Penicillium rugulosum</name>
    <dbReference type="NCBI Taxonomy" id="121627"/>
    <lineage>
        <taxon>Eukaryota</taxon>
        <taxon>Fungi</taxon>
        <taxon>Dikarya</taxon>
        <taxon>Ascomycota</taxon>
        <taxon>Pezizomycotina</taxon>
        <taxon>Eurotiomycetes</taxon>
        <taxon>Eurotiomycetidae</taxon>
        <taxon>Eurotiales</taxon>
        <taxon>Trichocomaceae</taxon>
        <taxon>Talaromyces</taxon>
        <taxon>Talaromyces sect. Islandici</taxon>
    </lineage>
</organism>
<dbReference type="KEGG" id="trg:TRUGW13939_02556"/>
<evidence type="ECO:0000256" key="5">
    <source>
        <dbReference type="ARBA" id="ARBA00023004"/>
    </source>
</evidence>
<feature type="signal peptide" evidence="7">
    <location>
        <begin position="1"/>
        <end position="16"/>
    </location>
</feature>
<dbReference type="GeneID" id="55990064"/>
<dbReference type="PANTHER" id="PTHR24305">
    <property type="entry name" value="CYTOCHROME P450"/>
    <property type="match status" value="1"/>
</dbReference>
<keyword evidence="6" id="KW-0349">Heme</keyword>
<dbReference type="Pfam" id="PF00067">
    <property type="entry name" value="p450"/>
    <property type="match status" value="2"/>
</dbReference>
<dbReference type="PRINTS" id="PR00465">
    <property type="entry name" value="EP450IV"/>
</dbReference>
<dbReference type="Gene3D" id="1.10.630.10">
    <property type="entry name" value="Cytochrome P450"/>
    <property type="match status" value="2"/>
</dbReference>
<dbReference type="SUPFAM" id="SSF48264">
    <property type="entry name" value="Cytochrome P450"/>
    <property type="match status" value="2"/>
</dbReference>
<dbReference type="Proteomes" id="UP000509510">
    <property type="component" value="Chromosome II"/>
</dbReference>
<dbReference type="InterPro" id="IPR017972">
    <property type="entry name" value="Cyt_P450_CS"/>
</dbReference>
<accession>A0A7H8QQN7</accession>
<evidence type="ECO:0000256" key="6">
    <source>
        <dbReference type="PIRSR" id="PIRSR602403-1"/>
    </source>
</evidence>
<dbReference type="GO" id="GO:0005506">
    <property type="term" value="F:iron ion binding"/>
    <property type="evidence" value="ECO:0007669"/>
    <property type="project" value="InterPro"/>
</dbReference>
<dbReference type="AlphaFoldDB" id="A0A7H8QQN7"/>
<dbReference type="PRINTS" id="PR00385">
    <property type="entry name" value="P450"/>
</dbReference>
<name>A0A7H8QQN7_TALRU</name>
<dbReference type="InterPro" id="IPR050121">
    <property type="entry name" value="Cytochrome_P450_monoxygenase"/>
</dbReference>